<dbReference type="GO" id="GO:0047355">
    <property type="term" value="F:CDP-glycerol glycerophosphotransferase activity"/>
    <property type="evidence" value="ECO:0007669"/>
    <property type="project" value="InterPro"/>
</dbReference>
<reference evidence="8 9" key="1">
    <citation type="submission" date="2017-10" db="EMBL/GenBank/DDBJ databases">
        <title>Sequencing the genomes of 1000 actinobacteria strains.</title>
        <authorList>
            <person name="Klenk H.-P."/>
        </authorList>
    </citation>
    <scope>NUCLEOTIDE SEQUENCE [LARGE SCALE GENOMIC DNA]</scope>
    <source>
        <strain evidence="8 9">DSM 21574</strain>
    </source>
</reference>
<keyword evidence="4 8" id="KW-0808">Transferase</keyword>
<organism evidence="8 9">
    <name type="scientific">Flavimobilis soli</name>
    <dbReference type="NCBI Taxonomy" id="442709"/>
    <lineage>
        <taxon>Bacteria</taxon>
        <taxon>Bacillati</taxon>
        <taxon>Actinomycetota</taxon>
        <taxon>Actinomycetes</taxon>
        <taxon>Micrococcales</taxon>
        <taxon>Jonesiaceae</taxon>
        <taxon>Flavimobilis</taxon>
    </lineage>
</organism>
<evidence type="ECO:0000256" key="2">
    <source>
        <dbReference type="ARBA" id="ARBA00010488"/>
    </source>
</evidence>
<comment type="caution">
    <text evidence="8">The sequence shown here is derived from an EMBL/GenBank/DDBJ whole genome shotgun (WGS) entry which is preliminary data.</text>
</comment>
<evidence type="ECO:0000313" key="9">
    <source>
        <dbReference type="Proteomes" id="UP000221394"/>
    </source>
</evidence>
<dbReference type="InterPro" id="IPR043148">
    <property type="entry name" value="TagF_C"/>
</dbReference>
<dbReference type="OrthoDB" id="8549922at2"/>
<name>A0A2A9EGR8_9MICO</name>
<dbReference type="GO" id="GO:0005886">
    <property type="term" value="C:plasma membrane"/>
    <property type="evidence" value="ECO:0007669"/>
    <property type="project" value="UniProtKB-SubCell"/>
</dbReference>
<dbReference type="SUPFAM" id="SSF53756">
    <property type="entry name" value="UDP-Glycosyltransferase/glycogen phosphorylase"/>
    <property type="match status" value="1"/>
</dbReference>
<dbReference type="InterPro" id="IPR007554">
    <property type="entry name" value="Glycerophosphate_synth"/>
</dbReference>
<dbReference type="Gene3D" id="3.90.550.10">
    <property type="entry name" value="Spore Coat Polysaccharide Biosynthesis Protein SpsA, Chain A"/>
    <property type="match status" value="1"/>
</dbReference>
<evidence type="ECO:0000256" key="6">
    <source>
        <dbReference type="ARBA" id="ARBA00023136"/>
    </source>
</evidence>
<dbReference type="Gene3D" id="3.40.50.12580">
    <property type="match status" value="1"/>
</dbReference>
<dbReference type="InterPro" id="IPR029044">
    <property type="entry name" value="Nucleotide-diphossugar_trans"/>
</dbReference>
<proteinExistence type="inferred from homology"/>
<keyword evidence="3" id="KW-1003">Cell membrane</keyword>
<dbReference type="InterPro" id="IPR001173">
    <property type="entry name" value="Glyco_trans_2-like"/>
</dbReference>
<dbReference type="SUPFAM" id="SSF53448">
    <property type="entry name" value="Nucleotide-diphospho-sugar transferases"/>
    <property type="match status" value="1"/>
</dbReference>
<evidence type="ECO:0000313" key="8">
    <source>
        <dbReference type="EMBL" id="PFG37455.1"/>
    </source>
</evidence>
<evidence type="ECO:0000256" key="5">
    <source>
        <dbReference type="ARBA" id="ARBA00022944"/>
    </source>
</evidence>
<keyword evidence="5" id="KW-0777">Teichoic acid biosynthesis</keyword>
<dbReference type="EMBL" id="PDJH01000001">
    <property type="protein sequence ID" value="PFG37455.1"/>
    <property type="molecule type" value="Genomic_DNA"/>
</dbReference>
<dbReference type="GO" id="GO:0019350">
    <property type="term" value="P:teichoic acid biosynthetic process"/>
    <property type="evidence" value="ECO:0007669"/>
    <property type="project" value="UniProtKB-KW"/>
</dbReference>
<dbReference type="PANTHER" id="PTHR22916">
    <property type="entry name" value="GLYCOSYLTRANSFERASE"/>
    <property type="match status" value="1"/>
</dbReference>
<gene>
    <name evidence="8" type="ORF">ATL41_2217</name>
</gene>
<dbReference type="Proteomes" id="UP000221394">
    <property type="component" value="Unassembled WGS sequence"/>
</dbReference>
<dbReference type="CDD" id="cd00761">
    <property type="entry name" value="Glyco_tranf_GTA_type"/>
    <property type="match status" value="1"/>
</dbReference>
<evidence type="ECO:0000256" key="3">
    <source>
        <dbReference type="ARBA" id="ARBA00022475"/>
    </source>
</evidence>
<comment type="similarity">
    <text evidence="2">Belongs to the CDP-glycerol glycerophosphotransferase family.</text>
</comment>
<dbReference type="AlphaFoldDB" id="A0A2A9EGR8"/>
<evidence type="ECO:0000256" key="4">
    <source>
        <dbReference type="ARBA" id="ARBA00022679"/>
    </source>
</evidence>
<keyword evidence="9" id="KW-1185">Reference proteome</keyword>
<dbReference type="RefSeq" id="WP_098458503.1">
    <property type="nucleotide sequence ID" value="NZ_PDJH01000001.1"/>
</dbReference>
<accession>A0A2A9EGR8</accession>
<dbReference type="Gene3D" id="3.40.50.11820">
    <property type="match status" value="1"/>
</dbReference>
<comment type="subcellular location">
    <subcellularLocation>
        <location evidence="1">Cell membrane</location>
        <topology evidence="1">Peripheral membrane protein</topology>
    </subcellularLocation>
</comment>
<sequence length="872" mass="99791">MRFSLVTAVYNVESYLDEFIASLEAQTIPHGELEVIAVDDGSSDGSAERLERWAREGTFDVRVIRKENGGQGSARNAGIPLARGEWVTFIDPDDTVNPEYFEHVSRFVDDHPTTELVATNRLVHMEKSGRITATHPLKAHFAYGAELLDLDLRADRFFGSVPAAFMRTGRLHASRLTFDERIRPNFEDGHFVIHYLLGCERPLVGFLPEAKYYYRKRATGTSSMQSSLADPRRFTDVMEFGYLDVLRAGTADGERYARPWIQTYVLYELSWVLKSEDAIASQSAGVLRELADEFVGHLRSLLQHLDPAVIKTYSTTAFASHWRALLLHGLSDTRWHDEFVVVRQTELFPRRVKFSYRYVGEQPTEVVRHRGAVVEPEVAKTRSISFFGRTMLYERIFWVKARGEIMIELNGRVVEQRGNYENARTFANSPMQAGRLIKALAPVGDAARRTPAKRRAVRREERKKARERRLADSRIVRRLFGNAWVLMDRITDADDSAEILFRYLRAKRRDINAWFVVAKDSPDFARLRREGYKRVVAHGSLAWRLLMCNADHMISSHIDRPIVNPPQLRGLVSPERWRFTFLQHGVIKDDISRWLNGKPIDLFVTSTQDEFDSIVQDGSPYVFTSREVRLTELPRFDRLRAIAGQLHDEEKDLVLVAPTWRQWLAPLLGRDAGEGDRTFDEFAETEFARNWLGLVRSQRVAVACREAGVRIGLLPHPNMARLMRNVDLPDHVERLAYDGGSIQRTFARARVLVTDHSSTAFNAAYLERPVVYFHFDADRVLRGAHQGRPGYFDYERDGFGPVVLDLAAAEDAIVSLLRDGVPAEYEQRLARAFPYRDGRASARIVKAIEKLPRRVRSTMGVNEAFELGRLSR</sequence>
<keyword evidence="6" id="KW-0472">Membrane</keyword>
<dbReference type="InterPro" id="IPR043149">
    <property type="entry name" value="TagF_N"/>
</dbReference>
<dbReference type="Pfam" id="PF00535">
    <property type="entry name" value="Glycos_transf_2"/>
    <property type="match status" value="1"/>
</dbReference>
<feature type="domain" description="Glycosyltransferase 2-like" evidence="7">
    <location>
        <begin position="4"/>
        <end position="132"/>
    </location>
</feature>
<dbReference type="Pfam" id="PF04464">
    <property type="entry name" value="Glyphos_transf"/>
    <property type="match status" value="1"/>
</dbReference>
<evidence type="ECO:0000259" key="7">
    <source>
        <dbReference type="Pfam" id="PF00535"/>
    </source>
</evidence>
<evidence type="ECO:0000256" key="1">
    <source>
        <dbReference type="ARBA" id="ARBA00004202"/>
    </source>
</evidence>
<protein>
    <submittedName>
        <fullName evidence="8">CDP-glycerol glycerophosphotransferase (TagB/SpsB family)</fullName>
    </submittedName>
</protein>